<feature type="chain" id="PRO_5001801570" evidence="1">
    <location>
        <begin position="26"/>
        <end position="241"/>
    </location>
</feature>
<protein>
    <submittedName>
        <fullName evidence="2">Uncharacterized protein</fullName>
    </submittedName>
</protein>
<evidence type="ECO:0000313" key="2">
    <source>
        <dbReference type="EMBL" id="KFF07040.1"/>
    </source>
</evidence>
<dbReference type="RefSeq" id="WP_035688295.1">
    <property type="nucleotide sequence ID" value="NZ_JPRL01000001.1"/>
</dbReference>
<dbReference type="OrthoDB" id="1187639at2"/>
<name>A0A085ZRH6_9FLAO</name>
<sequence>MKKIQKKPYFIILFGLFLNIFSIHSQNNSEAATYNWLDRNLGVESLDFRNGPAHFNFDRTVDNQNRYYISNDFRNGSITYNNQNYYDLYLKYDIYADELILRPYTDSNNMQINLIKDNVGSFKLGNQKFVNLKNLSSTFKGGYYDETLNGDKSILYIKYFKEKNNTLKDNVFLIEYRLKYEFLLLKENTFTLINDKKEIIKLYPDKKRKINDFYFMNRDLKKDDPGLFMKNLMKYINNINL</sequence>
<comment type="caution">
    <text evidence="2">The sequence shown here is derived from an EMBL/GenBank/DDBJ whole genome shotgun (WGS) entry which is preliminary data.</text>
</comment>
<feature type="signal peptide" evidence="1">
    <location>
        <begin position="1"/>
        <end position="25"/>
    </location>
</feature>
<proteinExistence type="predicted"/>
<accession>A0A085ZRH6</accession>
<dbReference type="eggNOG" id="ENOG5032ZKA">
    <property type="taxonomic scope" value="Bacteria"/>
</dbReference>
<dbReference type="Proteomes" id="UP000028715">
    <property type="component" value="Unassembled WGS sequence"/>
</dbReference>
<keyword evidence="3" id="KW-1185">Reference proteome</keyword>
<reference evidence="2 3" key="1">
    <citation type="submission" date="2014-07" db="EMBL/GenBank/DDBJ databases">
        <title>Genome of Flavobacterium reichenbachii LMG 25512.</title>
        <authorList>
            <person name="Stropko S.J."/>
            <person name="Pipes S.E."/>
            <person name="Newman J.D."/>
        </authorList>
    </citation>
    <scope>NUCLEOTIDE SEQUENCE [LARGE SCALE GENOMIC DNA]</scope>
    <source>
        <strain evidence="2 3">LMG 25512</strain>
    </source>
</reference>
<dbReference type="EMBL" id="JPRL01000001">
    <property type="protein sequence ID" value="KFF07040.1"/>
    <property type="molecule type" value="Genomic_DNA"/>
</dbReference>
<dbReference type="STRING" id="362418.IW19_16635"/>
<gene>
    <name evidence="2" type="ORF">IW19_16635</name>
</gene>
<organism evidence="2 3">
    <name type="scientific">Flavobacterium reichenbachii</name>
    <dbReference type="NCBI Taxonomy" id="362418"/>
    <lineage>
        <taxon>Bacteria</taxon>
        <taxon>Pseudomonadati</taxon>
        <taxon>Bacteroidota</taxon>
        <taxon>Flavobacteriia</taxon>
        <taxon>Flavobacteriales</taxon>
        <taxon>Flavobacteriaceae</taxon>
        <taxon>Flavobacterium</taxon>
    </lineage>
</organism>
<keyword evidence="1" id="KW-0732">Signal</keyword>
<evidence type="ECO:0000256" key="1">
    <source>
        <dbReference type="SAM" id="SignalP"/>
    </source>
</evidence>
<dbReference type="AlphaFoldDB" id="A0A085ZRH6"/>
<evidence type="ECO:0000313" key="3">
    <source>
        <dbReference type="Proteomes" id="UP000028715"/>
    </source>
</evidence>